<dbReference type="GO" id="GO:0046872">
    <property type="term" value="F:metal ion binding"/>
    <property type="evidence" value="ECO:0007669"/>
    <property type="project" value="UniProtKB-KW"/>
</dbReference>
<dbReference type="AlphaFoldDB" id="A0A5C5ZF95"/>
<dbReference type="PANTHER" id="PTHR30538:SF1">
    <property type="entry name" value="L-LYSINE 2,3-AMINOMUTASE"/>
    <property type="match status" value="1"/>
</dbReference>
<dbReference type="CDD" id="cd01335">
    <property type="entry name" value="Radical_SAM"/>
    <property type="match status" value="1"/>
</dbReference>
<evidence type="ECO:0000256" key="11">
    <source>
        <dbReference type="ARBA" id="ARBA00023014"/>
    </source>
</evidence>
<accession>A0A5C5ZF95</accession>
<dbReference type="SFLD" id="SFLDG01070">
    <property type="entry name" value="PLP-dependent"/>
    <property type="match status" value="1"/>
</dbReference>
<evidence type="ECO:0000256" key="4">
    <source>
        <dbReference type="ARBA" id="ARBA00008703"/>
    </source>
</evidence>
<proteinExistence type="inferred from homology"/>
<evidence type="ECO:0000256" key="1">
    <source>
        <dbReference type="ARBA" id="ARBA00001352"/>
    </source>
</evidence>
<keyword evidence="10" id="KW-0408">Iron</keyword>
<evidence type="ECO:0000256" key="15">
    <source>
        <dbReference type="PIRSR" id="PIRSR603739-50"/>
    </source>
</evidence>
<evidence type="ECO:0000256" key="12">
    <source>
        <dbReference type="ARBA" id="ARBA00023235"/>
    </source>
</evidence>
<evidence type="ECO:0000313" key="18">
    <source>
        <dbReference type="Proteomes" id="UP000318478"/>
    </source>
</evidence>
<organism evidence="17 18">
    <name type="scientific">Posidoniimonas polymericola</name>
    <dbReference type="NCBI Taxonomy" id="2528002"/>
    <lineage>
        <taxon>Bacteria</taxon>
        <taxon>Pseudomonadati</taxon>
        <taxon>Planctomycetota</taxon>
        <taxon>Planctomycetia</taxon>
        <taxon>Pirellulales</taxon>
        <taxon>Lacipirellulaceae</taxon>
        <taxon>Posidoniimonas</taxon>
    </lineage>
</organism>
<protein>
    <recommendedName>
        <fullName evidence="5">L-lysine 2,3-aminomutase</fullName>
    </recommendedName>
    <alternativeName>
        <fullName evidence="13">EF-P post-translational modification enzyme B</fullName>
    </alternativeName>
</protein>
<keyword evidence="11 14" id="KW-0411">Iron-sulfur</keyword>
<dbReference type="NCBIfam" id="TIGR03821">
    <property type="entry name" value="EFP_modif_epmB"/>
    <property type="match status" value="1"/>
</dbReference>
<dbReference type="NCBIfam" id="TIGR00238">
    <property type="entry name" value="KamA family radical SAM protein"/>
    <property type="match status" value="1"/>
</dbReference>
<evidence type="ECO:0000256" key="8">
    <source>
        <dbReference type="ARBA" id="ARBA00022723"/>
    </source>
</evidence>
<dbReference type="InterPro" id="IPR058240">
    <property type="entry name" value="rSAM_sf"/>
</dbReference>
<feature type="binding site" evidence="14">
    <location>
        <position position="124"/>
    </location>
    <ligand>
        <name>[4Fe-4S] cluster</name>
        <dbReference type="ChEBI" id="CHEBI:49883"/>
        <note>4Fe-4S-S-AdoMet</note>
    </ligand>
</feature>
<evidence type="ECO:0000259" key="16">
    <source>
        <dbReference type="PROSITE" id="PS51918"/>
    </source>
</evidence>
<dbReference type="EMBL" id="SJPO01000001">
    <property type="protein sequence ID" value="TWT85760.1"/>
    <property type="molecule type" value="Genomic_DNA"/>
</dbReference>
<dbReference type="Gene3D" id="3.20.20.70">
    <property type="entry name" value="Aldolase class I"/>
    <property type="match status" value="1"/>
</dbReference>
<evidence type="ECO:0000256" key="7">
    <source>
        <dbReference type="ARBA" id="ARBA00022691"/>
    </source>
</evidence>
<dbReference type="Proteomes" id="UP000318478">
    <property type="component" value="Unassembled WGS sequence"/>
</dbReference>
<dbReference type="InterPro" id="IPR007197">
    <property type="entry name" value="rSAM"/>
</dbReference>
<gene>
    <name evidence="17" type="primary">epmB</name>
    <name evidence="17" type="ORF">Pla123a_05670</name>
</gene>
<keyword evidence="7" id="KW-0949">S-adenosyl-L-methionine</keyword>
<dbReference type="GO" id="GO:0051539">
    <property type="term" value="F:4 iron, 4 sulfur cluster binding"/>
    <property type="evidence" value="ECO:0007669"/>
    <property type="project" value="UniProtKB-KW"/>
</dbReference>
<evidence type="ECO:0000256" key="2">
    <source>
        <dbReference type="ARBA" id="ARBA00001933"/>
    </source>
</evidence>
<dbReference type="PROSITE" id="PS51918">
    <property type="entry name" value="RADICAL_SAM"/>
    <property type="match status" value="1"/>
</dbReference>
<evidence type="ECO:0000256" key="14">
    <source>
        <dbReference type="PIRSR" id="PIRSR004911-1"/>
    </source>
</evidence>
<evidence type="ECO:0000256" key="5">
    <source>
        <dbReference type="ARBA" id="ARBA00022363"/>
    </source>
</evidence>
<dbReference type="PANTHER" id="PTHR30538">
    <property type="entry name" value="LYSINE 2,3-AMINOMUTASE-RELATED"/>
    <property type="match status" value="1"/>
</dbReference>
<dbReference type="RefSeq" id="WP_146583997.1">
    <property type="nucleotide sequence ID" value="NZ_SJPO01000001.1"/>
</dbReference>
<evidence type="ECO:0000256" key="13">
    <source>
        <dbReference type="ARBA" id="ARBA00030756"/>
    </source>
</evidence>
<dbReference type="SUPFAM" id="SSF102114">
    <property type="entry name" value="Radical SAM enzymes"/>
    <property type="match status" value="1"/>
</dbReference>
<feature type="binding site" evidence="14">
    <location>
        <position position="128"/>
    </location>
    <ligand>
        <name>[4Fe-4S] cluster</name>
        <dbReference type="ChEBI" id="CHEBI:49883"/>
        <note>4Fe-4S-S-AdoMet</note>
    </ligand>
</feature>
<evidence type="ECO:0000256" key="10">
    <source>
        <dbReference type="ARBA" id="ARBA00023004"/>
    </source>
</evidence>
<dbReference type="PIRSF" id="PIRSF004911">
    <property type="entry name" value="DUF160"/>
    <property type="match status" value="1"/>
</dbReference>
<feature type="modified residue" description="N6-(pyridoxal phosphate)lysine" evidence="15">
    <location>
        <position position="340"/>
    </location>
</feature>
<comment type="cofactor">
    <cofactor evidence="3">
        <name>[4Fe-4S] cluster</name>
        <dbReference type="ChEBI" id="CHEBI:49883"/>
    </cofactor>
</comment>
<dbReference type="Pfam" id="PF04055">
    <property type="entry name" value="Radical_SAM"/>
    <property type="match status" value="1"/>
</dbReference>
<keyword evidence="8 14" id="KW-0479">Metal-binding</keyword>
<comment type="cofactor">
    <cofactor evidence="2 15">
        <name>pyridoxal 5'-phosphate</name>
        <dbReference type="ChEBI" id="CHEBI:597326"/>
    </cofactor>
</comment>
<keyword evidence="6 14" id="KW-0004">4Fe-4S</keyword>
<dbReference type="GO" id="GO:0016853">
    <property type="term" value="F:isomerase activity"/>
    <property type="evidence" value="ECO:0007669"/>
    <property type="project" value="UniProtKB-KW"/>
</dbReference>
<reference evidence="17 18" key="1">
    <citation type="submission" date="2019-02" db="EMBL/GenBank/DDBJ databases">
        <title>Deep-cultivation of Planctomycetes and their phenomic and genomic characterization uncovers novel biology.</title>
        <authorList>
            <person name="Wiegand S."/>
            <person name="Jogler M."/>
            <person name="Boedeker C."/>
            <person name="Pinto D."/>
            <person name="Vollmers J."/>
            <person name="Rivas-Marin E."/>
            <person name="Kohn T."/>
            <person name="Peeters S.H."/>
            <person name="Heuer A."/>
            <person name="Rast P."/>
            <person name="Oberbeckmann S."/>
            <person name="Bunk B."/>
            <person name="Jeske O."/>
            <person name="Meyerdierks A."/>
            <person name="Storesund J.E."/>
            <person name="Kallscheuer N."/>
            <person name="Luecker S."/>
            <person name="Lage O.M."/>
            <person name="Pohl T."/>
            <person name="Merkel B.J."/>
            <person name="Hornburger P."/>
            <person name="Mueller R.-W."/>
            <person name="Bruemmer F."/>
            <person name="Labrenz M."/>
            <person name="Spormann A.M."/>
            <person name="Op Den Camp H."/>
            <person name="Overmann J."/>
            <person name="Amann R."/>
            <person name="Jetten M.S.M."/>
            <person name="Mascher T."/>
            <person name="Medema M.H."/>
            <person name="Devos D.P."/>
            <person name="Kaster A.-K."/>
            <person name="Ovreas L."/>
            <person name="Rohde M."/>
            <person name="Galperin M.Y."/>
            <person name="Jogler C."/>
        </authorList>
    </citation>
    <scope>NUCLEOTIDE SEQUENCE [LARGE SCALE GENOMIC DNA]</scope>
    <source>
        <strain evidence="17 18">Pla123a</strain>
    </source>
</reference>
<dbReference type="InterPro" id="IPR013785">
    <property type="entry name" value="Aldolase_TIM"/>
</dbReference>
<comment type="similarity">
    <text evidence="4">Belongs to the radical SAM superfamily. KamA family.</text>
</comment>
<dbReference type="SFLD" id="SFLDF00314">
    <property type="entry name" value="L-lysine_2_3-aminomutase_(yjeK"/>
    <property type="match status" value="1"/>
</dbReference>
<evidence type="ECO:0000313" key="17">
    <source>
        <dbReference type="EMBL" id="TWT85760.1"/>
    </source>
</evidence>
<keyword evidence="12 17" id="KW-0413">Isomerase</keyword>
<evidence type="ECO:0000256" key="3">
    <source>
        <dbReference type="ARBA" id="ARBA00001966"/>
    </source>
</evidence>
<feature type="domain" description="Radical SAM core" evidence="16">
    <location>
        <begin position="110"/>
        <end position="337"/>
    </location>
</feature>
<keyword evidence="18" id="KW-1185">Reference proteome</keyword>
<dbReference type="InterPro" id="IPR003739">
    <property type="entry name" value="Lys_aminomutase/Glu_NH3_mut"/>
</dbReference>
<dbReference type="SFLD" id="SFLDS00029">
    <property type="entry name" value="Radical_SAM"/>
    <property type="match status" value="1"/>
</dbReference>
<name>A0A5C5ZF95_9BACT</name>
<comment type="catalytic activity">
    <reaction evidence="1">
        <text>L-lysine = D-beta-lysine</text>
        <dbReference type="Rhea" id="RHEA:44148"/>
        <dbReference type="ChEBI" id="CHEBI:32551"/>
        <dbReference type="ChEBI" id="CHEBI:84138"/>
    </reaction>
</comment>
<evidence type="ECO:0000256" key="9">
    <source>
        <dbReference type="ARBA" id="ARBA00022898"/>
    </source>
</evidence>
<dbReference type="OrthoDB" id="9768064at2"/>
<evidence type="ECO:0000256" key="6">
    <source>
        <dbReference type="ARBA" id="ARBA00022485"/>
    </source>
</evidence>
<feature type="binding site" evidence="14">
    <location>
        <position position="131"/>
    </location>
    <ligand>
        <name>[4Fe-4S] cluster</name>
        <dbReference type="ChEBI" id="CHEBI:49883"/>
        <note>4Fe-4S-S-AdoMet</note>
    </ligand>
</feature>
<sequence>MTSLSSPTRFVRPADSPPWKAELRQAVRDPAELARLLELPDSWVEPARAAAREFPLLAPRGYVGRMRPGDPADPLLRQVLPLADELAPATGFDQDPVGDAAAALTPGLLQKYQGRVLLVTTGACAVHCRYCFRRHYPYSESPKALAAWDEALAQIAADPTIHEVILSGGDPLTLVDETLGELARRIADIPHVNRLRVHTRLPVMIPSRVTDELLAWLTGTRLTPVMVLHANHANELDDAVNGEVARAIARLAGAGVPLLNQAVLLRGVNDTTAAQAELCERLVDHRVMPYYLHQLDKVAGAAHFETPSELGEQIITKLRARLPGYAVPRLVREEAGESSKTVIR</sequence>
<comment type="caution">
    <text evidence="17">The sequence shown here is derived from an EMBL/GenBank/DDBJ whole genome shotgun (WGS) entry which is preliminary data.</text>
</comment>
<keyword evidence="9 15" id="KW-0663">Pyridoxal phosphate</keyword>
<dbReference type="InterPro" id="IPR022462">
    <property type="entry name" value="EpmB"/>
</dbReference>